<dbReference type="AlphaFoldDB" id="A0AAW2CNQ3"/>
<name>A0AAW2CNQ3_9ROSI</name>
<proteinExistence type="predicted"/>
<dbReference type="Proteomes" id="UP001459277">
    <property type="component" value="Unassembled WGS sequence"/>
</dbReference>
<evidence type="ECO:0000313" key="2">
    <source>
        <dbReference type="Proteomes" id="UP001459277"/>
    </source>
</evidence>
<dbReference type="EMBL" id="JAZDWU010000006">
    <property type="protein sequence ID" value="KAK9999326.1"/>
    <property type="molecule type" value="Genomic_DNA"/>
</dbReference>
<organism evidence="1 2">
    <name type="scientific">Lithocarpus litseifolius</name>
    <dbReference type="NCBI Taxonomy" id="425828"/>
    <lineage>
        <taxon>Eukaryota</taxon>
        <taxon>Viridiplantae</taxon>
        <taxon>Streptophyta</taxon>
        <taxon>Embryophyta</taxon>
        <taxon>Tracheophyta</taxon>
        <taxon>Spermatophyta</taxon>
        <taxon>Magnoliopsida</taxon>
        <taxon>eudicotyledons</taxon>
        <taxon>Gunneridae</taxon>
        <taxon>Pentapetalae</taxon>
        <taxon>rosids</taxon>
        <taxon>fabids</taxon>
        <taxon>Fagales</taxon>
        <taxon>Fagaceae</taxon>
        <taxon>Lithocarpus</taxon>
    </lineage>
</organism>
<comment type="caution">
    <text evidence="1">The sequence shown here is derived from an EMBL/GenBank/DDBJ whole genome shotgun (WGS) entry which is preliminary data.</text>
</comment>
<keyword evidence="2" id="KW-1185">Reference proteome</keyword>
<sequence>MLLTLKPSLHELSALVLNILRSSPTPIPFSDDSPVPMTTTRLAATSTSRRSSTEASVAQITPARSKAFHLVPTVVSNDSPSTS</sequence>
<protein>
    <submittedName>
        <fullName evidence="1">Uncharacterized protein</fullName>
    </submittedName>
</protein>
<reference evidence="1 2" key="1">
    <citation type="submission" date="2024-01" db="EMBL/GenBank/DDBJ databases">
        <title>A telomere-to-telomere, gap-free genome of sweet tea (Lithocarpus litseifolius).</title>
        <authorList>
            <person name="Zhou J."/>
        </authorList>
    </citation>
    <scope>NUCLEOTIDE SEQUENCE [LARGE SCALE GENOMIC DNA]</scope>
    <source>
        <strain evidence="1">Zhou-2022a</strain>
        <tissue evidence="1">Leaf</tissue>
    </source>
</reference>
<evidence type="ECO:0000313" key="1">
    <source>
        <dbReference type="EMBL" id="KAK9999326.1"/>
    </source>
</evidence>
<gene>
    <name evidence="1" type="ORF">SO802_018929</name>
</gene>
<accession>A0AAW2CNQ3</accession>